<dbReference type="CTD" id="20240201"/>
<accession>V4BHI0</accession>
<sequence>MGPVQCCVGMLLVVGICQGRYLSGYDDGDVDSTDINQPELVLPNLFYPEYYVPSSNSLYKKRNSNSNLGNSKRGTFHDLIERLLALRGDMRSSARKSQMRFGGGRR</sequence>
<evidence type="ECO:0008006" key="4">
    <source>
        <dbReference type="Google" id="ProtNLM"/>
    </source>
</evidence>
<dbReference type="RefSeq" id="XP_009061162.1">
    <property type="nucleotide sequence ID" value="XM_009062914.1"/>
</dbReference>
<keyword evidence="1" id="KW-0732">Signal</keyword>
<proteinExistence type="predicted"/>
<feature type="chain" id="PRO_5004719562" description="Corticotropin-releasing factor domain-containing protein" evidence="1">
    <location>
        <begin position="20"/>
        <end position="106"/>
    </location>
</feature>
<dbReference type="HOGENOM" id="CLU_2226181_0_0_1"/>
<name>V4BHI0_LOTGI</name>
<feature type="signal peptide" evidence="1">
    <location>
        <begin position="1"/>
        <end position="19"/>
    </location>
</feature>
<dbReference type="GeneID" id="20240201"/>
<reference evidence="2 3" key="1">
    <citation type="journal article" date="2013" name="Nature">
        <title>Insights into bilaterian evolution from three spiralian genomes.</title>
        <authorList>
            <person name="Simakov O."/>
            <person name="Marletaz F."/>
            <person name="Cho S.J."/>
            <person name="Edsinger-Gonzales E."/>
            <person name="Havlak P."/>
            <person name="Hellsten U."/>
            <person name="Kuo D.H."/>
            <person name="Larsson T."/>
            <person name="Lv J."/>
            <person name="Arendt D."/>
            <person name="Savage R."/>
            <person name="Osoegawa K."/>
            <person name="de Jong P."/>
            <person name="Grimwood J."/>
            <person name="Chapman J.A."/>
            <person name="Shapiro H."/>
            <person name="Aerts A."/>
            <person name="Otillar R.P."/>
            <person name="Terry A.Y."/>
            <person name="Boore J.L."/>
            <person name="Grigoriev I.V."/>
            <person name="Lindberg D.R."/>
            <person name="Seaver E.C."/>
            <person name="Weisblat D.A."/>
            <person name="Putnam N.H."/>
            <person name="Rokhsar D.S."/>
        </authorList>
    </citation>
    <scope>NUCLEOTIDE SEQUENCE [LARGE SCALE GENOMIC DNA]</scope>
</reference>
<dbReference type="AlphaFoldDB" id="V4BHI0"/>
<keyword evidence="3" id="KW-1185">Reference proteome</keyword>
<evidence type="ECO:0000313" key="3">
    <source>
        <dbReference type="Proteomes" id="UP000030746"/>
    </source>
</evidence>
<dbReference type="OrthoDB" id="6108623at2759"/>
<dbReference type="Proteomes" id="UP000030746">
    <property type="component" value="Unassembled WGS sequence"/>
</dbReference>
<protein>
    <recommendedName>
        <fullName evidence="4">Corticotropin-releasing factor domain-containing protein</fullName>
    </recommendedName>
</protein>
<evidence type="ECO:0000313" key="2">
    <source>
        <dbReference type="EMBL" id="ESO88134.1"/>
    </source>
</evidence>
<gene>
    <name evidence="2" type="ORF">LOTGIDRAFT_165873</name>
</gene>
<organism evidence="2 3">
    <name type="scientific">Lottia gigantea</name>
    <name type="common">Giant owl limpet</name>
    <dbReference type="NCBI Taxonomy" id="225164"/>
    <lineage>
        <taxon>Eukaryota</taxon>
        <taxon>Metazoa</taxon>
        <taxon>Spiralia</taxon>
        <taxon>Lophotrochozoa</taxon>
        <taxon>Mollusca</taxon>
        <taxon>Gastropoda</taxon>
        <taxon>Patellogastropoda</taxon>
        <taxon>Lottioidea</taxon>
        <taxon>Lottiidae</taxon>
        <taxon>Lottia</taxon>
    </lineage>
</organism>
<evidence type="ECO:0000256" key="1">
    <source>
        <dbReference type="SAM" id="SignalP"/>
    </source>
</evidence>
<dbReference type="KEGG" id="lgi:LOTGIDRAFT_165873"/>
<dbReference type="EMBL" id="KB202752">
    <property type="protein sequence ID" value="ESO88134.1"/>
    <property type="molecule type" value="Genomic_DNA"/>
</dbReference>